<sequence length="200" mass="21740">MNAKHSIITPLVLLAILLYYPLCAQNTLVVKSVKASIQGTSTLHEWESEITRITCLGNFQSESNLLRNIEDISVRIPVAGIKSSEGRMMDNKTYEAFKSDEHPYIIYTASHARITVDAARNTTISVAGNLTMAGTTKPVVVEAKGKPLANGDMEVSISRKLKMTDFNMKPPTAMMGTIKVGDEVTVTVNLVLSQGPSASR</sequence>
<keyword evidence="3" id="KW-1185">Reference proteome</keyword>
<dbReference type="RefSeq" id="WP_254089680.1">
    <property type="nucleotide sequence ID" value="NZ_JAHESC010000008.1"/>
</dbReference>
<comment type="caution">
    <text evidence="2">The sequence shown here is derived from an EMBL/GenBank/DDBJ whole genome shotgun (WGS) entry which is preliminary data.</text>
</comment>
<dbReference type="Pfam" id="PF04264">
    <property type="entry name" value="YceI"/>
    <property type="match status" value="1"/>
</dbReference>
<dbReference type="Gene3D" id="2.40.128.110">
    <property type="entry name" value="Lipid/polyisoprenoid-binding, YceI-like"/>
    <property type="match status" value="1"/>
</dbReference>
<dbReference type="Proteomes" id="UP001319180">
    <property type="component" value="Unassembled WGS sequence"/>
</dbReference>
<dbReference type="SUPFAM" id="SSF101874">
    <property type="entry name" value="YceI-like"/>
    <property type="match status" value="1"/>
</dbReference>
<dbReference type="InterPro" id="IPR036761">
    <property type="entry name" value="TTHA0802/YceI-like_sf"/>
</dbReference>
<gene>
    <name evidence="2" type="ORF">KK078_07755</name>
</gene>
<name>A0AAP2D6U1_9BACT</name>
<evidence type="ECO:0000259" key="1">
    <source>
        <dbReference type="SMART" id="SM00867"/>
    </source>
</evidence>
<reference evidence="2 3" key="1">
    <citation type="submission" date="2021-05" db="EMBL/GenBank/DDBJ databases">
        <title>A Polyphasic approach of four new species of the genus Ohtaekwangia: Ohtaekwangia histidinii sp. nov., Ohtaekwangia cretensis sp. nov., Ohtaekwangia indiensis sp. nov., Ohtaekwangia reichenbachii sp. nov. from diverse environment.</title>
        <authorList>
            <person name="Octaviana S."/>
        </authorList>
    </citation>
    <scope>NUCLEOTIDE SEQUENCE [LARGE SCALE GENOMIC DNA]</scope>
    <source>
        <strain evidence="2 3">PWU37</strain>
    </source>
</reference>
<proteinExistence type="predicted"/>
<accession>A0AAP2D6U1</accession>
<dbReference type="InterPro" id="IPR007372">
    <property type="entry name" value="Lipid/polyisoprenoid-bd_YceI"/>
</dbReference>
<dbReference type="AlphaFoldDB" id="A0AAP2D6U1"/>
<dbReference type="PANTHER" id="PTHR34406:SF1">
    <property type="entry name" value="PROTEIN YCEI"/>
    <property type="match status" value="1"/>
</dbReference>
<dbReference type="PANTHER" id="PTHR34406">
    <property type="entry name" value="PROTEIN YCEI"/>
    <property type="match status" value="1"/>
</dbReference>
<dbReference type="EMBL" id="JAHESC010000008">
    <property type="protein sequence ID" value="MBT1686443.1"/>
    <property type="molecule type" value="Genomic_DNA"/>
</dbReference>
<organism evidence="2 3">
    <name type="scientific">Dawidia soli</name>
    <dbReference type="NCBI Taxonomy" id="2782352"/>
    <lineage>
        <taxon>Bacteria</taxon>
        <taxon>Pseudomonadati</taxon>
        <taxon>Bacteroidota</taxon>
        <taxon>Cytophagia</taxon>
        <taxon>Cytophagales</taxon>
        <taxon>Chryseotaleaceae</taxon>
        <taxon>Dawidia</taxon>
    </lineage>
</organism>
<evidence type="ECO:0000313" key="2">
    <source>
        <dbReference type="EMBL" id="MBT1686443.1"/>
    </source>
</evidence>
<evidence type="ECO:0000313" key="3">
    <source>
        <dbReference type="Proteomes" id="UP001319180"/>
    </source>
</evidence>
<dbReference type="SMART" id="SM00867">
    <property type="entry name" value="YceI"/>
    <property type="match status" value="1"/>
</dbReference>
<feature type="domain" description="Lipid/polyisoprenoid-binding YceI-like" evidence="1">
    <location>
        <begin position="27"/>
        <end position="193"/>
    </location>
</feature>
<protein>
    <submittedName>
        <fullName evidence="2">YceI family protein</fullName>
    </submittedName>
</protein>